<accession>A0ACB9Q885</accession>
<evidence type="ECO:0000313" key="1">
    <source>
        <dbReference type="EMBL" id="KAI4357041.1"/>
    </source>
</evidence>
<gene>
    <name evidence="1" type="ORF">L6164_001016</name>
</gene>
<dbReference type="Proteomes" id="UP000828941">
    <property type="component" value="Chromosome 1"/>
</dbReference>
<organism evidence="1 2">
    <name type="scientific">Bauhinia variegata</name>
    <name type="common">Purple orchid tree</name>
    <name type="synonym">Phanera variegata</name>
    <dbReference type="NCBI Taxonomy" id="167791"/>
    <lineage>
        <taxon>Eukaryota</taxon>
        <taxon>Viridiplantae</taxon>
        <taxon>Streptophyta</taxon>
        <taxon>Embryophyta</taxon>
        <taxon>Tracheophyta</taxon>
        <taxon>Spermatophyta</taxon>
        <taxon>Magnoliopsida</taxon>
        <taxon>eudicotyledons</taxon>
        <taxon>Gunneridae</taxon>
        <taxon>Pentapetalae</taxon>
        <taxon>rosids</taxon>
        <taxon>fabids</taxon>
        <taxon>Fabales</taxon>
        <taxon>Fabaceae</taxon>
        <taxon>Cercidoideae</taxon>
        <taxon>Cercideae</taxon>
        <taxon>Bauhiniinae</taxon>
        <taxon>Bauhinia</taxon>
    </lineage>
</organism>
<protein>
    <submittedName>
        <fullName evidence="1">Uncharacterized protein</fullName>
    </submittedName>
</protein>
<comment type="caution">
    <text evidence="1">The sequence shown here is derived from an EMBL/GenBank/DDBJ whole genome shotgun (WGS) entry which is preliminary data.</text>
</comment>
<sequence>MPMPLILGSSDNIAERKKETCVALLPLSSDQVLKIKNKANEETAVSSLVRATRPYSRYEAITAHIWRSGNKARNHDKQQPTIVRFLGDTRNRLKPPLPRNYFGNAVARMLTPMCSSGEIISNPLGYAPRKYKKELTRLQRSTRDFGWGKPLYMGPGILNEDGKTFILPSPSEDGSVIIALRFQTAHMEAFQKFFYEDI</sequence>
<evidence type="ECO:0000313" key="2">
    <source>
        <dbReference type="Proteomes" id="UP000828941"/>
    </source>
</evidence>
<name>A0ACB9Q885_BAUVA</name>
<reference evidence="1 2" key="1">
    <citation type="journal article" date="2022" name="DNA Res.">
        <title>Chromosomal-level genome assembly of the orchid tree Bauhinia variegata (Leguminosae; Cercidoideae) supports the allotetraploid origin hypothesis of Bauhinia.</title>
        <authorList>
            <person name="Zhong Y."/>
            <person name="Chen Y."/>
            <person name="Zheng D."/>
            <person name="Pang J."/>
            <person name="Liu Y."/>
            <person name="Luo S."/>
            <person name="Meng S."/>
            <person name="Qian L."/>
            <person name="Wei D."/>
            <person name="Dai S."/>
            <person name="Zhou R."/>
        </authorList>
    </citation>
    <scope>NUCLEOTIDE SEQUENCE [LARGE SCALE GENOMIC DNA]</scope>
    <source>
        <strain evidence="1">BV-YZ2020</strain>
    </source>
</reference>
<keyword evidence="2" id="KW-1185">Reference proteome</keyword>
<dbReference type="EMBL" id="CM039426">
    <property type="protein sequence ID" value="KAI4357041.1"/>
    <property type="molecule type" value="Genomic_DNA"/>
</dbReference>
<proteinExistence type="predicted"/>